<organism evidence="2 3">
    <name type="scientific">Flavobacterium silvisoli</name>
    <dbReference type="NCBI Taxonomy" id="2529433"/>
    <lineage>
        <taxon>Bacteria</taxon>
        <taxon>Pseudomonadati</taxon>
        <taxon>Bacteroidota</taxon>
        <taxon>Flavobacteriia</taxon>
        <taxon>Flavobacteriales</taxon>
        <taxon>Flavobacteriaceae</taxon>
        <taxon>Flavobacterium</taxon>
    </lineage>
</organism>
<dbReference type="AlphaFoldDB" id="A0A4Q9YSW5"/>
<dbReference type="InterPro" id="IPR010921">
    <property type="entry name" value="Trp_repressor/repl_initiator"/>
</dbReference>
<dbReference type="InterPro" id="IPR036388">
    <property type="entry name" value="WH-like_DNA-bd_sf"/>
</dbReference>
<sequence>MENPAQEIYASREHKQSRYDKRLILKIVKEVEQGLPRKEANRIYGLGKASLDGWMRDYGSPEYQEKIKRRSYTNLQKRTIVRAIEQGRLTIKDAKVSYNIKSEKIIRNWIVQYKSEKVEICIENTSPMAKDKPSSKDLEKEALEKALQQAELKIKALNTLIDVAEEQLKIDIRKKSGAKQS</sequence>
<keyword evidence="3" id="KW-1185">Reference proteome</keyword>
<accession>A0A4Q9YSW5</accession>
<dbReference type="SUPFAM" id="SSF48295">
    <property type="entry name" value="TrpR-like"/>
    <property type="match status" value="2"/>
</dbReference>
<dbReference type="RefSeq" id="WP_131477102.1">
    <property type="nucleotide sequence ID" value="NZ_SJPE01000039.1"/>
</dbReference>
<gene>
    <name evidence="2" type="ORF">EZL74_13060</name>
</gene>
<proteinExistence type="predicted"/>
<name>A0A4Q9YSW5_9FLAO</name>
<dbReference type="GO" id="GO:0043565">
    <property type="term" value="F:sequence-specific DNA binding"/>
    <property type="evidence" value="ECO:0007669"/>
    <property type="project" value="InterPro"/>
</dbReference>
<keyword evidence="1" id="KW-0175">Coiled coil</keyword>
<feature type="coiled-coil region" evidence="1">
    <location>
        <begin position="140"/>
        <end position="167"/>
    </location>
</feature>
<dbReference type="EMBL" id="SJPE01000039">
    <property type="protein sequence ID" value="TBX64190.1"/>
    <property type="molecule type" value="Genomic_DNA"/>
</dbReference>
<reference evidence="2 3" key="1">
    <citation type="submission" date="2019-02" db="EMBL/GenBank/DDBJ databases">
        <title>Flavobacterium sp. RD-2-33 isolated from forest soil.</title>
        <authorList>
            <person name="Chaudhary D.K."/>
        </authorList>
    </citation>
    <scope>NUCLEOTIDE SEQUENCE [LARGE SCALE GENOMIC DNA]</scope>
    <source>
        <strain evidence="2 3">RD-2-33</strain>
    </source>
</reference>
<evidence type="ECO:0000313" key="2">
    <source>
        <dbReference type="EMBL" id="TBX64190.1"/>
    </source>
</evidence>
<dbReference type="Proteomes" id="UP000293300">
    <property type="component" value="Unassembled WGS sequence"/>
</dbReference>
<evidence type="ECO:0000313" key="3">
    <source>
        <dbReference type="Proteomes" id="UP000293300"/>
    </source>
</evidence>
<protein>
    <submittedName>
        <fullName evidence="2">Transposase</fullName>
    </submittedName>
</protein>
<dbReference type="OrthoDB" id="883575at2"/>
<dbReference type="Gene3D" id="1.10.10.10">
    <property type="entry name" value="Winged helix-like DNA-binding domain superfamily/Winged helix DNA-binding domain"/>
    <property type="match status" value="1"/>
</dbReference>
<evidence type="ECO:0000256" key="1">
    <source>
        <dbReference type="SAM" id="Coils"/>
    </source>
</evidence>
<comment type="caution">
    <text evidence="2">The sequence shown here is derived from an EMBL/GenBank/DDBJ whole genome shotgun (WGS) entry which is preliminary data.</text>
</comment>